<dbReference type="Gene3D" id="3.40.630.30">
    <property type="match status" value="1"/>
</dbReference>
<dbReference type="SUPFAM" id="SSF55729">
    <property type="entry name" value="Acyl-CoA N-acyltransferases (Nat)"/>
    <property type="match status" value="1"/>
</dbReference>
<evidence type="ECO:0000256" key="1">
    <source>
        <dbReference type="ARBA" id="ARBA00022679"/>
    </source>
</evidence>
<evidence type="ECO:0000313" key="5">
    <source>
        <dbReference type="Proteomes" id="UP000276254"/>
    </source>
</evidence>
<evidence type="ECO:0000256" key="2">
    <source>
        <dbReference type="ARBA" id="ARBA00023315"/>
    </source>
</evidence>
<keyword evidence="5" id="KW-1185">Reference proteome</keyword>
<sequence length="153" mass="16897">MTGHRIDVGSPDDLPELMAVMTAAFDPRFGEAWTASQCLALMTMPGTRLILARAETLLGFALIRTVVDECELMMLGVDPATQRRGVGLSLLNNVVSIATSEQASAVFLEVRSGNPATELYIRSGFEKVGLRLRYYRGNKGETFDAETYRFMLR</sequence>
<name>A0A494T9Y9_SPHPE</name>
<dbReference type="CDD" id="cd04301">
    <property type="entry name" value="NAT_SF"/>
    <property type="match status" value="1"/>
</dbReference>
<evidence type="ECO:0000259" key="3">
    <source>
        <dbReference type="PROSITE" id="PS51186"/>
    </source>
</evidence>
<accession>A0A494T9Y9</accession>
<dbReference type="KEGG" id="spha:D3Y57_09960"/>
<dbReference type="InterPro" id="IPR000182">
    <property type="entry name" value="GNAT_dom"/>
</dbReference>
<dbReference type="AlphaFoldDB" id="A0A494T9Y9"/>
<reference evidence="4 5" key="1">
    <citation type="submission" date="2018-09" db="EMBL/GenBank/DDBJ databases">
        <title>Sphingomonas peninsula sp. nov., isolated from fildes peninsula, Antarctic soil.</title>
        <authorList>
            <person name="Yingchao G."/>
        </authorList>
    </citation>
    <scope>NUCLEOTIDE SEQUENCE [LARGE SCALE GENOMIC DNA]</scope>
    <source>
        <strain evidence="4 5">YZ-8</strain>
    </source>
</reference>
<gene>
    <name evidence="4" type="ORF">D3Y57_09960</name>
</gene>
<feature type="domain" description="N-acetyltransferase" evidence="3">
    <location>
        <begin position="4"/>
        <end position="153"/>
    </location>
</feature>
<organism evidence="4 5">
    <name type="scientific">Sphingomonas paeninsulae</name>
    <dbReference type="NCBI Taxonomy" id="2319844"/>
    <lineage>
        <taxon>Bacteria</taxon>
        <taxon>Pseudomonadati</taxon>
        <taxon>Pseudomonadota</taxon>
        <taxon>Alphaproteobacteria</taxon>
        <taxon>Sphingomonadales</taxon>
        <taxon>Sphingomonadaceae</taxon>
        <taxon>Sphingomonas</taxon>
    </lineage>
</organism>
<dbReference type="PANTHER" id="PTHR43877">
    <property type="entry name" value="AMINOALKYLPHOSPHONATE N-ACETYLTRANSFERASE-RELATED-RELATED"/>
    <property type="match status" value="1"/>
</dbReference>
<dbReference type="InterPro" id="IPR050832">
    <property type="entry name" value="Bact_Acetyltransf"/>
</dbReference>
<dbReference type="EMBL" id="CP032829">
    <property type="protein sequence ID" value="AYJ86229.1"/>
    <property type="molecule type" value="Genomic_DNA"/>
</dbReference>
<dbReference type="PROSITE" id="PS51186">
    <property type="entry name" value="GNAT"/>
    <property type="match status" value="1"/>
</dbReference>
<proteinExistence type="predicted"/>
<dbReference type="GO" id="GO:0016747">
    <property type="term" value="F:acyltransferase activity, transferring groups other than amino-acyl groups"/>
    <property type="evidence" value="ECO:0007669"/>
    <property type="project" value="InterPro"/>
</dbReference>
<dbReference type="InterPro" id="IPR016181">
    <property type="entry name" value="Acyl_CoA_acyltransferase"/>
</dbReference>
<dbReference type="Proteomes" id="UP000276254">
    <property type="component" value="Chromosome"/>
</dbReference>
<keyword evidence="1 4" id="KW-0808">Transferase</keyword>
<keyword evidence="2" id="KW-0012">Acyltransferase</keyword>
<protein>
    <submittedName>
        <fullName evidence="4">GNAT family N-acetyltransferase</fullName>
    </submittedName>
</protein>
<dbReference type="RefSeq" id="WP_121152853.1">
    <property type="nucleotide sequence ID" value="NZ_CP032829.1"/>
</dbReference>
<dbReference type="OrthoDB" id="9804026at2"/>
<evidence type="ECO:0000313" key="4">
    <source>
        <dbReference type="EMBL" id="AYJ86229.1"/>
    </source>
</evidence>
<dbReference type="Pfam" id="PF00583">
    <property type="entry name" value="Acetyltransf_1"/>
    <property type="match status" value="1"/>
</dbReference>